<dbReference type="EMBL" id="SHAG01000007">
    <property type="protein sequence ID" value="RZO76853.1"/>
    <property type="molecule type" value="Genomic_DNA"/>
</dbReference>
<evidence type="ECO:0000259" key="3">
    <source>
        <dbReference type="Pfam" id="PF09822"/>
    </source>
</evidence>
<evidence type="ECO:0000313" key="6">
    <source>
        <dbReference type="Proteomes" id="UP000316199"/>
    </source>
</evidence>
<keyword evidence="2" id="KW-1133">Transmembrane helix</keyword>
<name>A0A520S2Z9_9GAMM</name>
<accession>A0A520S2Z9</accession>
<evidence type="ECO:0000259" key="4">
    <source>
        <dbReference type="Pfam" id="PF23357"/>
    </source>
</evidence>
<comment type="caution">
    <text evidence="5">The sequence shown here is derived from an EMBL/GenBank/DDBJ whole genome shotgun (WGS) entry which is preliminary data.</text>
</comment>
<keyword evidence="2" id="KW-0472">Membrane</keyword>
<dbReference type="Pfam" id="PF23357">
    <property type="entry name" value="DUF7088"/>
    <property type="match status" value="1"/>
</dbReference>
<dbReference type="AlphaFoldDB" id="A0A520S2Z9"/>
<dbReference type="Proteomes" id="UP000316199">
    <property type="component" value="Unassembled WGS sequence"/>
</dbReference>
<evidence type="ECO:0000313" key="5">
    <source>
        <dbReference type="EMBL" id="RZO76853.1"/>
    </source>
</evidence>
<gene>
    <name evidence="5" type="ORF">EVA68_03145</name>
</gene>
<keyword evidence="1" id="KW-0175">Coiled coil</keyword>
<dbReference type="InterPro" id="IPR019196">
    <property type="entry name" value="ABC_transp_unknown"/>
</dbReference>
<reference evidence="5 6" key="1">
    <citation type="submission" date="2019-02" db="EMBL/GenBank/DDBJ databases">
        <title>Prokaryotic population dynamics and viral predation in marine succession experiment using metagenomics: the confinement effect.</title>
        <authorList>
            <person name="Haro-Moreno J.M."/>
            <person name="Rodriguez-Valera F."/>
            <person name="Lopez-Perez M."/>
        </authorList>
    </citation>
    <scope>NUCLEOTIDE SEQUENCE [LARGE SCALE GENOMIC DNA]</scope>
    <source>
        <strain evidence="5">MED-G157</strain>
    </source>
</reference>
<feature type="coiled-coil region" evidence="1">
    <location>
        <begin position="510"/>
        <end position="537"/>
    </location>
</feature>
<protein>
    <submittedName>
        <fullName evidence="5">ABC transporter</fullName>
    </submittedName>
</protein>
<dbReference type="Pfam" id="PF09822">
    <property type="entry name" value="ABC_transp_aux"/>
    <property type="match status" value="1"/>
</dbReference>
<feature type="domain" description="ABC-type uncharacterised transport system" evidence="3">
    <location>
        <begin position="176"/>
        <end position="476"/>
    </location>
</feature>
<dbReference type="InterPro" id="IPR055396">
    <property type="entry name" value="DUF7088"/>
</dbReference>
<feature type="transmembrane region" description="Helical" evidence="2">
    <location>
        <begin position="588"/>
        <end position="608"/>
    </location>
</feature>
<organism evidence="5 6">
    <name type="scientific">OM182 bacterium</name>
    <dbReference type="NCBI Taxonomy" id="2510334"/>
    <lineage>
        <taxon>Bacteria</taxon>
        <taxon>Pseudomonadati</taxon>
        <taxon>Pseudomonadota</taxon>
        <taxon>Gammaproteobacteria</taxon>
        <taxon>OMG group</taxon>
        <taxon>OM182 clade</taxon>
    </lineage>
</organism>
<keyword evidence="2" id="KW-0812">Transmembrane</keyword>
<feature type="domain" description="DUF7088" evidence="4">
    <location>
        <begin position="38"/>
        <end position="138"/>
    </location>
</feature>
<sequence length="616" mass="68425">MSRKYFSSLGLFLLIIGFLAFTALNNTLLGGFRLDLTENNLFTLSEGSKKIVKSIDEPINLYFFFTQKSSENLPQLRSYATRVRELLEEYALIADGKINLTFLDPEPFSEKEDLATEFGLQSLPLSAAGDELYFGLAGTNAIDDVEVIPFLQPDKEEFLEYDISKLLQSLILVDKPIVGIISSLPVQGDMNMQTFQMTPSWMVVEQLESSFNIQNLADDIEEIPSEIDLLMLVHPKQLSEALLFSIDQFVMNGGKLLAFTDPLAEMDRPQQSNPMMPSAPTDQSSSLNRLTEVWGISMRDNIVLGDSQTALAVSGPSGTPVRHLGILGMGVDNFSEDDVVMSSLESINIATAGILDVSEDPPGNIEGLIFSSAYSMPLDAFQFQFLTNPEDLMREFTPTGEQYLVAARLTGFAPTAFPNGLEGSPGKHLMSTDNISVILVSDTDMLTDRMWVQVQNFFGQQLATPWANNGDMVSNALENLSGGEALISIRSRGRFSRPFDVVQNLRREAEARYLENANDLQTRLAATEQKLTEIQSGQGAGELLVLSSEQEEAIAEFQQEKYTIRKQLRDVRHQLDRDIELLGTTLKFINIALVPILMTFTLLIMNLLHLGKPKEI</sequence>
<proteinExistence type="predicted"/>
<evidence type="ECO:0000256" key="1">
    <source>
        <dbReference type="SAM" id="Coils"/>
    </source>
</evidence>
<evidence type="ECO:0000256" key="2">
    <source>
        <dbReference type="SAM" id="Phobius"/>
    </source>
</evidence>